<feature type="region of interest" description="Disordered" evidence="3">
    <location>
        <begin position="454"/>
        <end position="473"/>
    </location>
</feature>
<protein>
    <submittedName>
        <fullName evidence="4">Uncharacterized protein</fullName>
    </submittedName>
</protein>
<dbReference type="SMART" id="SM00369">
    <property type="entry name" value="LRR_TYP"/>
    <property type="match status" value="7"/>
</dbReference>
<dbReference type="SMART" id="SM00364">
    <property type="entry name" value="LRR_BAC"/>
    <property type="match status" value="6"/>
</dbReference>
<dbReference type="Gene3D" id="3.80.10.10">
    <property type="entry name" value="Ribonuclease Inhibitor"/>
    <property type="match status" value="1"/>
</dbReference>
<accession>A0A8H7ZV96</accession>
<dbReference type="AlphaFoldDB" id="A0A8H7ZV96"/>
<feature type="region of interest" description="Disordered" evidence="3">
    <location>
        <begin position="523"/>
        <end position="570"/>
    </location>
</feature>
<dbReference type="GO" id="GO:0005737">
    <property type="term" value="C:cytoplasm"/>
    <property type="evidence" value="ECO:0007669"/>
    <property type="project" value="TreeGrafter"/>
</dbReference>
<evidence type="ECO:0000313" key="4">
    <source>
        <dbReference type="EMBL" id="KAG5459812.1"/>
    </source>
</evidence>
<feature type="compositionally biased region" description="Pro residues" evidence="3">
    <location>
        <begin position="660"/>
        <end position="669"/>
    </location>
</feature>
<dbReference type="InterPro" id="IPR050216">
    <property type="entry name" value="LRR_domain-containing"/>
</dbReference>
<comment type="caution">
    <text evidence="4">The sequence shown here is derived from an EMBL/GenBank/DDBJ whole genome shotgun (WGS) entry which is preliminary data.</text>
</comment>
<evidence type="ECO:0000313" key="5">
    <source>
        <dbReference type="Proteomes" id="UP000673691"/>
    </source>
</evidence>
<dbReference type="Proteomes" id="UP000673691">
    <property type="component" value="Unassembled WGS sequence"/>
</dbReference>
<keyword evidence="5" id="KW-1185">Reference proteome</keyword>
<sequence length="685" mass="76148">MGLTDLDDNLLQLKLISWLDITHNCTVDAASASRASASHRATEKSPKTGMVIKSEAIIRLQSRQCYVSPRLHSKYSPKRKRLLKVNSFFIDSPPDPPTSSPIPPASPGLFSRTLVLSGNNQIGRIPDEIGELTNLTWIDFTHNQISEVSPRIGELSNLAGLGISDCRLQSFPVGITRLGKLVKLGIFNNLITSLPREIRDLTSLTKLDVSNNLLTTLPREIGCLYNLTWLNLSHNRLTSLPDELGNLVNLRELGLGANRLKRLPNMSRLSEIVMLPIYSNQLVLLEPWIESLVRLEKFDVSCNRLSSIPAEVFSIRGLQYLNIKRNQISRLDMSRLPRDEATGEPVSKLHYLDASENRLAVLPFELSRLRIEEFRMQENPLLVKEPPRLSGGSVFPGRGPRTSTLQTLCVNALLRRSATEIRAEAQRAAGHFDPRRRTSLKRRLGCDYGIYREQLEQSENPPPSGGQLQLPSIYHTGGQIPYPKLAETVRARLPRPCAAALAGLSECHRCHVAYVPHKRRPERGLASPFRPAVEAGERRAEDEDGGEDGASKGDEFEPMEVEAASGGAQAADEDEAYLHVDFLNFNRYHHLPFLRSFCSARCREAHIEQSSWGSLRPSDASFIAVPILTDEPAGQHYFRLTGAAGTAAMAAVRRRFQPQAPTPPPPPLEVPQGLNSRPPPRLQTS</sequence>
<name>A0A8H7ZV96_9FUNG</name>
<dbReference type="FunFam" id="3.80.10.10:FF:001164">
    <property type="entry name" value="GH01279p"/>
    <property type="match status" value="1"/>
</dbReference>
<dbReference type="InterPro" id="IPR001611">
    <property type="entry name" value="Leu-rich_rpt"/>
</dbReference>
<evidence type="ECO:0000256" key="1">
    <source>
        <dbReference type="ARBA" id="ARBA00022614"/>
    </source>
</evidence>
<feature type="region of interest" description="Disordered" evidence="3">
    <location>
        <begin position="656"/>
        <end position="685"/>
    </location>
</feature>
<dbReference type="InterPro" id="IPR003591">
    <property type="entry name" value="Leu-rich_rpt_typical-subtyp"/>
</dbReference>
<keyword evidence="2" id="KW-0677">Repeat</keyword>
<gene>
    <name evidence="4" type="ORF">BJ554DRAFT_8231</name>
</gene>
<dbReference type="Pfam" id="PF13855">
    <property type="entry name" value="LRR_8"/>
    <property type="match status" value="2"/>
</dbReference>
<keyword evidence="1" id="KW-0433">Leucine-rich repeat</keyword>
<dbReference type="PANTHER" id="PTHR48051">
    <property type="match status" value="1"/>
</dbReference>
<reference evidence="4 5" key="1">
    <citation type="journal article" name="Sci. Rep.">
        <title>Genome-scale phylogenetic analyses confirm Olpidium as the closest living zoosporic fungus to the non-flagellated, terrestrial fungi.</title>
        <authorList>
            <person name="Chang Y."/>
            <person name="Rochon D."/>
            <person name="Sekimoto S."/>
            <person name="Wang Y."/>
            <person name="Chovatia M."/>
            <person name="Sandor L."/>
            <person name="Salamov A."/>
            <person name="Grigoriev I.V."/>
            <person name="Stajich J.E."/>
            <person name="Spatafora J.W."/>
        </authorList>
    </citation>
    <scope>NUCLEOTIDE SEQUENCE [LARGE SCALE GENOMIC DNA]</scope>
    <source>
        <strain evidence="4">S191</strain>
    </source>
</reference>
<dbReference type="PROSITE" id="PS51450">
    <property type="entry name" value="LRR"/>
    <property type="match status" value="3"/>
</dbReference>
<organism evidence="4 5">
    <name type="scientific">Olpidium bornovanus</name>
    <dbReference type="NCBI Taxonomy" id="278681"/>
    <lineage>
        <taxon>Eukaryota</taxon>
        <taxon>Fungi</taxon>
        <taxon>Fungi incertae sedis</taxon>
        <taxon>Olpidiomycota</taxon>
        <taxon>Olpidiomycotina</taxon>
        <taxon>Olpidiomycetes</taxon>
        <taxon>Olpidiales</taxon>
        <taxon>Olpidiaceae</taxon>
        <taxon>Olpidium</taxon>
    </lineage>
</organism>
<dbReference type="PANTHER" id="PTHR48051:SF1">
    <property type="entry name" value="RAS SUPPRESSOR PROTEIN 1"/>
    <property type="match status" value="1"/>
</dbReference>
<dbReference type="InterPro" id="IPR032675">
    <property type="entry name" value="LRR_dom_sf"/>
</dbReference>
<dbReference type="EMBL" id="JAEFCI010006267">
    <property type="protein sequence ID" value="KAG5459812.1"/>
    <property type="molecule type" value="Genomic_DNA"/>
</dbReference>
<proteinExistence type="predicted"/>
<dbReference type="OrthoDB" id="660555at2759"/>
<evidence type="ECO:0000256" key="2">
    <source>
        <dbReference type="ARBA" id="ARBA00022737"/>
    </source>
</evidence>
<dbReference type="SUPFAM" id="SSF52058">
    <property type="entry name" value="L domain-like"/>
    <property type="match status" value="1"/>
</dbReference>
<evidence type="ECO:0000256" key="3">
    <source>
        <dbReference type="SAM" id="MobiDB-lite"/>
    </source>
</evidence>